<evidence type="ECO:0000256" key="8">
    <source>
        <dbReference type="SAM" id="Phobius"/>
    </source>
</evidence>
<comment type="caution">
    <text evidence="10">The sequence shown here is derived from an EMBL/GenBank/DDBJ whole genome shotgun (WGS) entry which is preliminary data.</text>
</comment>
<feature type="domain" description="G-protein coupled receptors family 1 profile" evidence="9">
    <location>
        <begin position="60"/>
        <end position="343"/>
    </location>
</feature>
<keyword evidence="2 8" id="KW-0812">Transmembrane</keyword>
<evidence type="ECO:0000256" key="7">
    <source>
        <dbReference type="ARBA" id="ARBA00023224"/>
    </source>
</evidence>
<keyword evidence="4" id="KW-0297">G-protein coupled receptor</keyword>
<reference evidence="10 11" key="1">
    <citation type="submission" date="2019-01" db="EMBL/GenBank/DDBJ databases">
        <title>A draft genome assembly of the solar-powered sea slug Elysia chlorotica.</title>
        <authorList>
            <person name="Cai H."/>
            <person name="Li Q."/>
            <person name="Fang X."/>
            <person name="Li J."/>
            <person name="Curtis N.E."/>
            <person name="Altenburger A."/>
            <person name="Shibata T."/>
            <person name="Feng M."/>
            <person name="Maeda T."/>
            <person name="Schwartz J.A."/>
            <person name="Shigenobu S."/>
            <person name="Lundholm N."/>
            <person name="Nishiyama T."/>
            <person name="Yang H."/>
            <person name="Hasebe M."/>
            <person name="Li S."/>
            <person name="Pierce S.K."/>
            <person name="Wang J."/>
        </authorList>
    </citation>
    <scope>NUCLEOTIDE SEQUENCE [LARGE SCALE GENOMIC DNA]</scope>
    <source>
        <strain evidence="10">EC2010</strain>
        <tissue evidence="10">Whole organism of an adult</tissue>
    </source>
</reference>
<keyword evidence="3 8" id="KW-1133">Transmembrane helix</keyword>
<dbReference type="EMBL" id="RQTK01000051">
    <property type="protein sequence ID" value="RUS89621.1"/>
    <property type="molecule type" value="Genomic_DNA"/>
</dbReference>
<accession>A0A3S1BR92</accession>
<feature type="transmembrane region" description="Helical" evidence="8">
    <location>
        <begin position="41"/>
        <end position="71"/>
    </location>
</feature>
<name>A0A3S1BR92_ELYCH</name>
<keyword evidence="6" id="KW-0675">Receptor</keyword>
<feature type="transmembrane region" description="Helical" evidence="8">
    <location>
        <begin position="83"/>
        <end position="109"/>
    </location>
</feature>
<dbReference type="PRINTS" id="PR00237">
    <property type="entry name" value="GPCRRHODOPSN"/>
</dbReference>
<dbReference type="AlphaFoldDB" id="A0A3S1BR92"/>
<dbReference type="PROSITE" id="PS50262">
    <property type="entry name" value="G_PROTEIN_RECEP_F1_2"/>
    <property type="match status" value="1"/>
</dbReference>
<dbReference type="PANTHER" id="PTHR24243">
    <property type="entry name" value="G-PROTEIN COUPLED RECEPTOR"/>
    <property type="match status" value="1"/>
</dbReference>
<keyword evidence="11" id="KW-1185">Reference proteome</keyword>
<evidence type="ECO:0000256" key="1">
    <source>
        <dbReference type="ARBA" id="ARBA00004141"/>
    </source>
</evidence>
<feature type="transmembrane region" description="Helical" evidence="8">
    <location>
        <begin position="283"/>
        <end position="308"/>
    </location>
</feature>
<evidence type="ECO:0000259" key="9">
    <source>
        <dbReference type="PROSITE" id="PS50262"/>
    </source>
</evidence>
<dbReference type="OrthoDB" id="6059163at2759"/>
<comment type="subcellular location">
    <subcellularLocation>
        <location evidence="1">Membrane</location>
        <topology evidence="1">Multi-pass membrane protein</topology>
    </subcellularLocation>
</comment>
<keyword evidence="5 8" id="KW-0472">Membrane</keyword>
<feature type="transmembrane region" description="Helical" evidence="8">
    <location>
        <begin position="320"/>
        <end position="344"/>
    </location>
</feature>
<protein>
    <recommendedName>
        <fullName evidence="9">G-protein coupled receptors family 1 profile domain-containing protein</fullName>
    </recommendedName>
</protein>
<feature type="transmembrane region" description="Helical" evidence="8">
    <location>
        <begin position="167"/>
        <end position="184"/>
    </location>
</feature>
<dbReference type="GO" id="GO:0005886">
    <property type="term" value="C:plasma membrane"/>
    <property type="evidence" value="ECO:0007669"/>
    <property type="project" value="TreeGrafter"/>
</dbReference>
<evidence type="ECO:0000256" key="2">
    <source>
        <dbReference type="ARBA" id="ARBA00022692"/>
    </source>
</evidence>
<dbReference type="SUPFAM" id="SSF81321">
    <property type="entry name" value="Family A G protein-coupled receptor-like"/>
    <property type="match status" value="1"/>
</dbReference>
<evidence type="ECO:0000256" key="6">
    <source>
        <dbReference type="ARBA" id="ARBA00023170"/>
    </source>
</evidence>
<dbReference type="InterPro" id="IPR017452">
    <property type="entry name" value="GPCR_Rhodpsn_7TM"/>
</dbReference>
<proteinExistence type="predicted"/>
<dbReference type="Gene3D" id="1.20.1070.10">
    <property type="entry name" value="Rhodopsin 7-helix transmembrane proteins"/>
    <property type="match status" value="1"/>
</dbReference>
<dbReference type="PANTHER" id="PTHR24243:SF233">
    <property type="entry name" value="THYROTROPIN-RELEASING HORMONE RECEPTOR"/>
    <property type="match status" value="1"/>
</dbReference>
<evidence type="ECO:0000256" key="4">
    <source>
        <dbReference type="ARBA" id="ARBA00023040"/>
    </source>
</evidence>
<dbReference type="Proteomes" id="UP000271974">
    <property type="component" value="Unassembled WGS sequence"/>
</dbReference>
<dbReference type="GO" id="GO:0004930">
    <property type="term" value="F:G protein-coupled receptor activity"/>
    <property type="evidence" value="ECO:0007669"/>
    <property type="project" value="UniProtKB-KW"/>
</dbReference>
<dbReference type="STRING" id="188477.A0A3S1BR92"/>
<evidence type="ECO:0000256" key="5">
    <source>
        <dbReference type="ARBA" id="ARBA00023136"/>
    </source>
</evidence>
<dbReference type="Pfam" id="PF00001">
    <property type="entry name" value="7tm_1"/>
    <property type="match status" value="1"/>
</dbReference>
<feature type="transmembrane region" description="Helical" evidence="8">
    <location>
        <begin position="223"/>
        <end position="246"/>
    </location>
</feature>
<evidence type="ECO:0000256" key="3">
    <source>
        <dbReference type="ARBA" id="ARBA00022989"/>
    </source>
</evidence>
<dbReference type="InterPro" id="IPR000276">
    <property type="entry name" value="GPCR_Rhodpsn"/>
</dbReference>
<organism evidence="10 11">
    <name type="scientific">Elysia chlorotica</name>
    <name type="common">Eastern emerald elysia</name>
    <name type="synonym">Sea slug</name>
    <dbReference type="NCBI Taxonomy" id="188477"/>
    <lineage>
        <taxon>Eukaryota</taxon>
        <taxon>Metazoa</taxon>
        <taxon>Spiralia</taxon>
        <taxon>Lophotrochozoa</taxon>
        <taxon>Mollusca</taxon>
        <taxon>Gastropoda</taxon>
        <taxon>Heterobranchia</taxon>
        <taxon>Euthyneura</taxon>
        <taxon>Panpulmonata</taxon>
        <taxon>Sacoglossa</taxon>
        <taxon>Placobranchoidea</taxon>
        <taxon>Plakobranchidae</taxon>
        <taxon>Elysia</taxon>
    </lineage>
</organism>
<evidence type="ECO:0000313" key="11">
    <source>
        <dbReference type="Proteomes" id="UP000271974"/>
    </source>
</evidence>
<gene>
    <name evidence="10" type="ORF">EGW08_002639</name>
</gene>
<keyword evidence="7" id="KW-0807">Transducer</keyword>
<evidence type="ECO:0000313" key="10">
    <source>
        <dbReference type="EMBL" id="RUS89621.1"/>
    </source>
</evidence>
<sequence length="365" mass="39966">MMRESTISSLTLDINVSNVVIVAGTRTPAPSAPPGLLSNELFAPLMTTTLLVGIVFSVLGTGANIVTITVYRRLGFADTSNISLTALAVSDVFVSITSLISELALLLLISSIPGIPFTYEIFVPISASAHVCFSRVSALITAYLSTERYLCVLLPLKIKSLITPKRTFAVMVVLFVAGFIRWPSDFITFPIRWRHFPSQNRTLLGALAATDRTALTLRVFNQIYYVFLLPPLTFSVVVVCTILLSISLHRSRVWRDANKSVNTASLTDKAHPQQSKEAKAVKMVITIATVFIIATIPSSIHLIAVNIAPGFDVGGRYVKIWAFTGAIYNIVDCMNCGANVIIYLNMSSKFRQATLELFSRKGRKK</sequence>